<evidence type="ECO:0000313" key="2">
    <source>
        <dbReference type="EMBL" id="KPK63111.1"/>
    </source>
</evidence>
<gene>
    <name evidence="2" type="ORF">AMJ83_08575</name>
</gene>
<sequence length="419" mass="44532">GSSGFPITPGAYDTTYNGGIRDAFVTRLNADATGLVYSTYLGGSNNEGWQCEPPYHYMNVCDMGLMLDGSGDVILSGETWSSDFPTTPGAYDTSFNGATDVFVTRLNADGSSLVYSTFLGGSSYDGTYGFAIDEFGTPTMSGITESSNFPITPGAYDTALSGNSDAFMVQMNVTGDSLLYSTFLGSPSITTTFFECANALILDDAGKVILTGQVGPGFPTTPGAFDTTFGGVLPYEDAFLSRISPGGNGQADLLYSTYLGGWSYDLGMGLAFVADSTVIVAGITRSNDFPITQGAYDTTYGGQAEGDGFICRFGAYVGIQEETSSKPQSSIMFSPVFPNPSQDKFSFTISLQEATNVQVSVFDITGRLIEIIINEHLSAGIHSFTWNPKSSEKKLASGVYFLKLQACDFSTTNKLLLIR</sequence>
<dbReference type="InterPro" id="IPR052918">
    <property type="entry name" value="Motility_Chemotaxis_Reg"/>
</dbReference>
<accession>A0A0S8FQX7</accession>
<dbReference type="AlphaFoldDB" id="A0A0S8FQX7"/>
<dbReference type="PANTHER" id="PTHR35580:SF1">
    <property type="entry name" value="PHYTASE-LIKE DOMAIN-CONTAINING PROTEIN"/>
    <property type="match status" value="1"/>
</dbReference>
<feature type="domain" description="Secretion system C-terminal sorting" evidence="1">
    <location>
        <begin position="336"/>
        <end position="415"/>
    </location>
</feature>
<dbReference type="InterPro" id="IPR026444">
    <property type="entry name" value="Secre_tail"/>
</dbReference>
<dbReference type="PATRIC" id="fig|1703779.3.peg.464"/>
<dbReference type="Gene3D" id="2.60.40.4070">
    <property type="match status" value="1"/>
</dbReference>
<dbReference type="EMBL" id="LJUJ01000019">
    <property type="protein sequence ID" value="KPK63111.1"/>
    <property type="molecule type" value="Genomic_DNA"/>
</dbReference>
<organism evidence="2 3">
    <name type="scientific">candidate division WOR_3 bacterium SM23_42</name>
    <dbReference type="NCBI Taxonomy" id="1703779"/>
    <lineage>
        <taxon>Bacteria</taxon>
        <taxon>Bacteria division WOR-3</taxon>
    </lineage>
</organism>
<evidence type="ECO:0000259" key="1">
    <source>
        <dbReference type="Pfam" id="PF18962"/>
    </source>
</evidence>
<dbReference type="PANTHER" id="PTHR35580">
    <property type="entry name" value="CELL SURFACE GLYCOPROTEIN (S-LAYER PROTEIN)-LIKE PROTEIN"/>
    <property type="match status" value="1"/>
</dbReference>
<protein>
    <recommendedName>
        <fullName evidence="1">Secretion system C-terminal sorting domain-containing protein</fullName>
    </recommendedName>
</protein>
<evidence type="ECO:0000313" key="3">
    <source>
        <dbReference type="Proteomes" id="UP000051373"/>
    </source>
</evidence>
<dbReference type="NCBIfam" id="TIGR04183">
    <property type="entry name" value="Por_Secre_tail"/>
    <property type="match status" value="1"/>
</dbReference>
<comment type="caution">
    <text evidence="2">The sequence shown here is derived from an EMBL/GenBank/DDBJ whole genome shotgun (WGS) entry which is preliminary data.</text>
</comment>
<reference evidence="2 3" key="1">
    <citation type="journal article" date="2015" name="Microbiome">
        <title>Genomic resolution of linkages in carbon, nitrogen, and sulfur cycling among widespread estuary sediment bacteria.</title>
        <authorList>
            <person name="Baker B.J."/>
            <person name="Lazar C.S."/>
            <person name="Teske A.P."/>
            <person name="Dick G.J."/>
        </authorList>
    </citation>
    <scope>NUCLEOTIDE SEQUENCE [LARGE SCALE GENOMIC DNA]</scope>
    <source>
        <strain evidence="2">SM23_42</strain>
    </source>
</reference>
<dbReference type="Pfam" id="PF18962">
    <property type="entry name" value="Por_Secre_tail"/>
    <property type="match status" value="1"/>
</dbReference>
<dbReference type="Proteomes" id="UP000051373">
    <property type="component" value="Unassembled WGS sequence"/>
</dbReference>
<feature type="non-terminal residue" evidence="2">
    <location>
        <position position="1"/>
    </location>
</feature>
<dbReference type="STRING" id="1703779.AMJ83_08575"/>
<proteinExistence type="predicted"/>
<name>A0A0S8FQX7_UNCW3</name>